<accession>A0A6L5XVI4</accession>
<evidence type="ECO:0000256" key="6">
    <source>
        <dbReference type="SAM" id="SignalP"/>
    </source>
</evidence>
<dbReference type="PROSITE" id="PS51257">
    <property type="entry name" value="PROKAR_LIPOPROTEIN"/>
    <property type="match status" value="1"/>
</dbReference>
<evidence type="ECO:0000256" key="4">
    <source>
        <dbReference type="ARBA" id="ARBA00022764"/>
    </source>
</evidence>
<evidence type="ECO:0000256" key="3">
    <source>
        <dbReference type="ARBA" id="ARBA00022729"/>
    </source>
</evidence>
<dbReference type="RefSeq" id="WP_154515642.1">
    <property type="nucleotide sequence ID" value="NZ_VUMT01000001.1"/>
</dbReference>
<dbReference type="InterPro" id="IPR001188">
    <property type="entry name" value="Sperm_putr-bd"/>
</dbReference>
<dbReference type="GO" id="GO:0019808">
    <property type="term" value="F:polyamine binding"/>
    <property type="evidence" value="ECO:0007669"/>
    <property type="project" value="InterPro"/>
</dbReference>
<keyword evidence="4" id="KW-0574">Periplasm</keyword>
<sequence>MKRKVLFLLLAVTSACFLFGCGNGKKAGENGEVKVYNWGDYIDEEVIHMFEQETGIKVVYDMFETNEEMYPVIEAGGTKYDAVCPSDYMIEKMIQNNLLQKINFDNVPNIKNIDKQQLKDSKAFDPDNAYSVPYTYGTLGILYNKTLVNDKVDSWNILWDKKYKDNVLMYNSVRDLFVPALILNGESLNTTDEKTLQKAKQLLIEQKPLVQAYVMDQIKDKMINGEAALAMAYSGEYLAIQEDNPDIEFVVPKEGSNCFIDSWVIPANAENKENAEAWINFLCRPDIAKMNFEYITYSTPNKAAYDEIDDDYKKLEAVFPTKETLSRCEVFKYIGEDADSIYSELWKEIKAN</sequence>
<dbReference type="PIRSF" id="PIRSF019574">
    <property type="entry name" value="Periplasmic_polyamine_BP"/>
    <property type="match status" value="1"/>
</dbReference>
<dbReference type="Gene3D" id="3.40.190.10">
    <property type="entry name" value="Periplasmic binding protein-like II"/>
    <property type="match status" value="2"/>
</dbReference>
<dbReference type="PRINTS" id="PR00909">
    <property type="entry name" value="SPERMDNBNDNG"/>
</dbReference>
<comment type="caution">
    <text evidence="7">The sequence shown here is derived from an EMBL/GenBank/DDBJ whole genome shotgun (WGS) entry which is preliminary data.</text>
</comment>
<protein>
    <submittedName>
        <fullName evidence="7">ABC transporter substrate-binding protein</fullName>
    </submittedName>
</protein>
<proteinExistence type="predicted"/>
<dbReference type="GO" id="GO:0015846">
    <property type="term" value="P:polyamine transport"/>
    <property type="evidence" value="ECO:0007669"/>
    <property type="project" value="InterPro"/>
</dbReference>
<dbReference type="PANTHER" id="PTHR30222">
    <property type="entry name" value="SPERMIDINE/PUTRESCINE-BINDING PERIPLASMIC PROTEIN"/>
    <property type="match status" value="1"/>
</dbReference>
<feature type="signal peptide" evidence="6">
    <location>
        <begin position="1"/>
        <end position="20"/>
    </location>
</feature>
<keyword evidence="2" id="KW-0813">Transport</keyword>
<reference evidence="7 8" key="1">
    <citation type="submission" date="2019-08" db="EMBL/GenBank/DDBJ databases">
        <title>In-depth cultivation of the pig gut microbiome towards novel bacterial diversity and tailored functional studies.</title>
        <authorList>
            <person name="Wylensek D."/>
            <person name="Hitch T.C.A."/>
            <person name="Clavel T."/>
        </authorList>
    </citation>
    <scope>NUCLEOTIDE SEQUENCE [LARGE SCALE GENOMIC DNA]</scope>
    <source>
        <strain evidence="7 8">WCA-693-APC-MOT-I</strain>
    </source>
</reference>
<comment type="subcellular location">
    <subcellularLocation>
        <location evidence="1">Periplasm</location>
    </subcellularLocation>
</comment>
<organism evidence="7 8">
    <name type="scientific">Velocimicrobium porci</name>
    <dbReference type="NCBI Taxonomy" id="2606634"/>
    <lineage>
        <taxon>Bacteria</taxon>
        <taxon>Bacillati</taxon>
        <taxon>Bacillota</taxon>
        <taxon>Clostridia</taxon>
        <taxon>Lachnospirales</taxon>
        <taxon>Lachnospiraceae</taxon>
        <taxon>Velocimicrobium</taxon>
    </lineage>
</organism>
<dbReference type="Proteomes" id="UP000482209">
    <property type="component" value="Unassembled WGS sequence"/>
</dbReference>
<dbReference type="SUPFAM" id="SSF53850">
    <property type="entry name" value="Periplasmic binding protein-like II"/>
    <property type="match status" value="1"/>
</dbReference>
<feature type="binding site" evidence="5">
    <location>
        <position position="88"/>
    </location>
    <ligand>
        <name>spermidine</name>
        <dbReference type="ChEBI" id="CHEBI:57834"/>
    </ligand>
</feature>
<evidence type="ECO:0000256" key="1">
    <source>
        <dbReference type="ARBA" id="ARBA00004418"/>
    </source>
</evidence>
<dbReference type="CDD" id="cd13663">
    <property type="entry name" value="PBP2_PotD_PotF_like_2"/>
    <property type="match status" value="1"/>
</dbReference>
<dbReference type="GO" id="GO:0042597">
    <property type="term" value="C:periplasmic space"/>
    <property type="evidence" value="ECO:0007669"/>
    <property type="project" value="UniProtKB-SubCell"/>
</dbReference>
<dbReference type="InterPro" id="IPR006059">
    <property type="entry name" value="SBP"/>
</dbReference>
<dbReference type="Pfam" id="PF13416">
    <property type="entry name" value="SBP_bac_8"/>
    <property type="match status" value="1"/>
</dbReference>
<keyword evidence="8" id="KW-1185">Reference proteome</keyword>
<dbReference type="EMBL" id="VUMT01000001">
    <property type="protein sequence ID" value="MSS62378.1"/>
    <property type="molecule type" value="Genomic_DNA"/>
</dbReference>
<name>A0A6L5XVI4_9FIRM</name>
<gene>
    <name evidence="7" type="ORF">FYJ58_00525</name>
</gene>
<dbReference type="PANTHER" id="PTHR30222:SF17">
    <property type="entry name" value="SPERMIDINE_PUTRESCINE-BINDING PERIPLASMIC PROTEIN"/>
    <property type="match status" value="1"/>
</dbReference>
<keyword evidence="3 6" id="KW-0732">Signal</keyword>
<evidence type="ECO:0000256" key="5">
    <source>
        <dbReference type="PIRSR" id="PIRSR019574-1"/>
    </source>
</evidence>
<feature type="chain" id="PRO_5038400093" evidence="6">
    <location>
        <begin position="21"/>
        <end position="352"/>
    </location>
</feature>
<dbReference type="AlphaFoldDB" id="A0A6L5XVI4"/>
<evidence type="ECO:0000256" key="2">
    <source>
        <dbReference type="ARBA" id="ARBA00022448"/>
    </source>
</evidence>
<evidence type="ECO:0000313" key="8">
    <source>
        <dbReference type="Proteomes" id="UP000482209"/>
    </source>
</evidence>
<evidence type="ECO:0000313" key="7">
    <source>
        <dbReference type="EMBL" id="MSS62378.1"/>
    </source>
</evidence>